<feature type="domain" description="Peptidase M24" evidence="5">
    <location>
        <begin position="329"/>
        <end position="515"/>
    </location>
</feature>
<protein>
    <recommendedName>
        <fullName evidence="10">Aminopeptidase P family protein</fullName>
    </recommendedName>
</protein>
<dbReference type="eggNOG" id="COG0006">
    <property type="taxonomic scope" value="Bacteria"/>
</dbReference>
<dbReference type="GO" id="GO:0070006">
    <property type="term" value="F:metalloaminopeptidase activity"/>
    <property type="evidence" value="ECO:0007669"/>
    <property type="project" value="InterPro"/>
</dbReference>
<comment type="similarity">
    <text evidence="1">Belongs to the peptidase M24B family.</text>
</comment>
<keyword evidence="3" id="KW-0378">Hydrolase</keyword>
<dbReference type="Gene3D" id="3.90.230.10">
    <property type="entry name" value="Creatinase/methionine aminopeptidase superfamily"/>
    <property type="match status" value="1"/>
</dbReference>
<dbReference type="AlphaFoldDB" id="A0A0H3M8M6"/>
<dbReference type="PANTHER" id="PTHR43763:SF6">
    <property type="entry name" value="XAA-PRO AMINOPEPTIDASE 1"/>
    <property type="match status" value="1"/>
</dbReference>
<dbReference type="InterPro" id="IPR033740">
    <property type="entry name" value="Pept_M24B"/>
</dbReference>
<dbReference type="GO" id="GO:0005737">
    <property type="term" value="C:cytoplasm"/>
    <property type="evidence" value="ECO:0007669"/>
    <property type="project" value="UniProtKB-ARBA"/>
</dbReference>
<evidence type="ECO:0000256" key="4">
    <source>
        <dbReference type="ARBA" id="ARBA00023211"/>
    </source>
</evidence>
<dbReference type="SUPFAM" id="SSF55920">
    <property type="entry name" value="Creatinase/aminopeptidase"/>
    <property type="match status" value="1"/>
</dbReference>
<evidence type="ECO:0008006" key="10">
    <source>
        <dbReference type="Google" id="ProtNLM"/>
    </source>
</evidence>
<feature type="domain" description="Creatinase N-terminal" evidence="6">
    <location>
        <begin position="13"/>
        <end position="133"/>
    </location>
</feature>
<evidence type="ECO:0000256" key="1">
    <source>
        <dbReference type="ARBA" id="ARBA00008766"/>
    </source>
</evidence>
<keyword evidence="4" id="KW-0464">Manganese</keyword>
<dbReference type="InterPro" id="IPR050422">
    <property type="entry name" value="X-Pro_aminopeptidase_P"/>
</dbReference>
<keyword evidence="9" id="KW-1185">Reference proteome</keyword>
<reference evidence="8 9" key="1">
    <citation type="journal article" date="2006" name="J. Bacteriol.">
        <title>Comparative genomic analysis of three strains of Ehrlichia ruminantium reveals an active process of genome size plasticity.</title>
        <authorList>
            <person name="Frutos R."/>
            <person name="Viari A."/>
            <person name="Ferraz C."/>
            <person name="Morgat A."/>
            <person name="Eychenie S."/>
            <person name="Kandassami Y."/>
            <person name="Chantal I."/>
            <person name="Bensaid A."/>
            <person name="Coissac E."/>
            <person name="Vachiery N."/>
            <person name="Demaille J."/>
            <person name="Martinez D."/>
        </authorList>
    </citation>
    <scope>NUCLEOTIDE SEQUENCE [LARGE SCALE GENOMIC DNA]</scope>
    <source>
        <strain evidence="8 9">Welgevonden</strain>
    </source>
</reference>
<organism evidence="8 9">
    <name type="scientific">Ehrlichia ruminantium (strain Welgevonden)</name>
    <dbReference type="NCBI Taxonomy" id="254945"/>
    <lineage>
        <taxon>Bacteria</taxon>
        <taxon>Pseudomonadati</taxon>
        <taxon>Pseudomonadota</taxon>
        <taxon>Alphaproteobacteria</taxon>
        <taxon>Rickettsiales</taxon>
        <taxon>Anaplasmataceae</taxon>
        <taxon>Ehrlichia</taxon>
    </lineage>
</organism>
<dbReference type="GO" id="GO:0046872">
    <property type="term" value="F:metal ion binding"/>
    <property type="evidence" value="ECO:0007669"/>
    <property type="project" value="UniProtKB-KW"/>
</dbReference>
<evidence type="ECO:0000256" key="3">
    <source>
        <dbReference type="ARBA" id="ARBA00022801"/>
    </source>
</evidence>
<evidence type="ECO:0000256" key="2">
    <source>
        <dbReference type="ARBA" id="ARBA00022723"/>
    </source>
</evidence>
<dbReference type="FunFam" id="3.90.230.10:FF:000007">
    <property type="entry name" value="Xaa-Pro aminopeptidase P"/>
    <property type="match status" value="1"/>
</dbReference>
<dbReference type="CDD" id="cd01085">
    <property type="entry name" value="APP"/>
    <property type="match status" value="1"/>
</dbReference>
<dbReference type="PANTHER" id="PTHR43763">
    <property type="entry name" value="XAA-PRO AMINOPEPTIDASE 1"/>
    <property type="match status" value="1"/>
</dbReference>
<gene>
    <name evidence="8" type="ordered locus">ERWE_CDS_05650</name>
</gene>
<dbReference type="InterPro" id="IPR036005">
    <property type="entry name" value="Creatinase/aminopeptidase-like"/>
</dbReference>
<dbReference type="EMBL" id="CR925678">
    <property type="protein sequence ID" value="CAI27059.1"/>
    <property type="molecule type" value="Genomic_DNA"/>
</dbReference>
<accession>A0A0H3M8M6</accession>
<dbReference type="Pfam" id="PF16189">
    <property type="entry name" value="Creatinase_N_2"/>
    <property type="match status" value="1"/>
</dbReference>
<dbReference type="Proteomes" id="UP000001021">
    <property type="component" value="Chromosome"/>
</dbReference>
<dbReference type="SUPFAM" id="SSF53092">
    <property type="entry name" value="Creatinase/prolidase N-terminal domain"/>
    <property type="match status" value="1"/>
</dbReference>
<dbReference type="InterPro" id="IPR032416">
    <property type="entry name" value="Peptidase_M24_C"/>
</dbReference>
<dbReference type="Pfam" id="PF16188">
    <property type="entry name" value="Peptidase_M24_C"/>
    <property type="match status" value="1"/>
</dbReference>
<evidence type="ECO:0000259" key="6">
    <source>
        <dbReference type="Pfam" id="PF01321"/>
    </source>
</evidence>
<feature type="domain" description="Peptidase M24 C-terminal" evidence="7">
    <location>
        <begin position="520"/>
        <end position="580"/>
    </location>
</feature>
<name>A0A0H3M8M6_EHRRW</name>
<dbReference type="Pfam" id="PF00557">
    <property type="entry name" value="Peptidase_M24"/>
    <property type="match status" value="1"/>
</dbReference>
<dbReference type="Gene3D" id="3.40.350.10">
    <property type="entry name" value="Creatinase/prolidase N-terminal domain"/>
    <property type="match status" value="2"/>
</dbReference>
<dbReference type="InterPro" id="IPR029149">
    <property type="entry name" value="Creatin/AminoP/Spt16_N"/>
</dbReference>
<dbReference type="Pfam" id="PF01321">
    <property type="entry name" value="Creatinase_N"/>
    <property type="match status" value="1"/>
</dbReference>
<dbReference type="HOGENOM" id="CLU_011781_2_4_5"/>
<evidence type="ECO:0000313" key="8">
    <source>
        <dbReference type="EMBL" id="CAI27059.1"/>
    </source>
</evidence>
<evidence type="ECO:0000259" key="7">
    <source>
        <dbReference type="Pfam" id="PF16188"/>
    </source>
</evidence>
<evidence type="ECO:0000259" key="5">
    <source>
        <dbReference type="Pfam" id="PF00557"/>
    </source>
</evidence>
<proteinExistence type="inferred from homology"/>
<evidence type="ECO:0000313" key="9">
    <source>
        <dbReference type="Proteomes" id="UP000001021"/>
    </source>
</evidence>
<dbReference type="InterPro" id="IPR000587">
    <property type="entry name" value="Creatinase_N"/>
</dbReference>
<keyword evidence="2" id="KW-0479">Metal-binding</keyword>
<dbReference type="KEGG" id="erw:ERWE_CDS_05650"/>
<sequence>MFANRGFGFMENRLSSLISIITEYEIDVLLLYNTDEYQSEYIHESKQRLRWLCGFSGSNATLIISKQEKQHFFTDGRYTLQAQQELDLNYYQIHNVADITPWQWCVRNLPAGVIVGYEAQLFTLNHIKKYTNHHIILKPIDDILIDKLWVRDFNVPQNIVDHDLKYSGIAGYEKASEAIKCLHGKDVALITDTDVISWLLNIRNKDFVFNPSVLSRAILYKDGTIDLFIENVESVNFEYEYIRIYHVDELFSVLESIQSIVIDASTVPMNIFKHLSQKDVLVKDFDACLIIKSIKNNTEISGAVNAHVRDGVAVINLLYWLDVQLSNNARITELDVVAQLLMFRQQQDLFCGDSFATISGFAENGAVIHYKVNNETNKLICKNGLYLLDSGGQYLDGTTDVTRTIAIGEPTYEQIVNFTLVLKGHIAIAMAVFPLKTTGGMLDILARQYLWKSGLDYQHGTGHGVGSFLSVHEGPCAISYGNNIILQPNMILSNEPGYYKDGEYGIRIENLMYVEKCCDKFLRFKQLTCVPIDLNLINVDMLSKEEIDYINKYHDFVYTTVAPYLNAKVKDWLWNSCRSIK</sequence>
<dbReference type="InterPro" id="IPR000994">
    <property type="entry name" value="Pept_M24"/>
</dbReference>